<proteinExistence type="predicted"/>
<dbReference type="Proteomes" id="UP000217343">
    <property type="component" value="Chromosome"/>
</dbReference>
<dbReference type="KEGG" id="mmas:MYMAC_000536"/>
<name>A0A250JMR2_9BACT</name>
<evidence type="ECO:0000313" key="3">
    <source>
        <dbReference type="Proteomes" id="UP000217343"/>
    </source>
</evidence>
<dbReference type="PANTHER" id="PTHR35404">
    <property type="entry name" value="TRANSPOSASE OF TN10"/>
    <property type="match status" value="1"/>
</dbReference>
<evidence type="ECO:0000256" key="1">
    <source>
        <dbReference type="SAM" id="Phobius"/>
    </source>
</evidence>
<feature type="transmembrane region" description="Helical" evidence="1">
    <location>
        <begin position="67"/>
        <end position="85"/>
    </location>
</feature>
<protein>
    <submittedName>
        <fullName evidence="2">Transposase</fullName>
    </submittedName>
</protein>
<keyword evidence="1" id="KW-0472">Membrane</keyword>
<dbReference type="AlphaFoldDB" id="A0A250JMR2"/>
<keyword evidence="1" id="KW-1133">Transmembrane helix</keyword>
<accession>A0A250JMR2</accession>
<dbReference type="InterPro" id="IPR012337">
    <property type="entry name" value="RNaseH-like_sf"/>
</dbReference>
<dbReference type="EMBL" id="CP022203">
    <property type="protein sequence ID" value="ATB44953.1"/>
    <property type="molecule type" value="Genomic_DNA"/>
</dbReference>
<keyword evidence="1" id="KW-0812">Transmembrane</keyword>
<dbReference type="PANTHER" id="PTHR35404:SF8">
    <property type="entry name" value="TRANSPOSASE OF TN10"/>
    <property type="match status" value="1"/>
</dbReference>
<sequence length="194" mass="21465">MVCVRRKGMKEAWCLATSFEEGTAQEVMDVYGRHFATEETIRDVKDLKFGMGLKQVRVGTPERRDKLLLISAFAQALLTLLGAAGESLGYDKYLKVNTAKKRTHSHFTQGAYCFMAIRTRSPSIRTQRPRRGAPRVGAGCSLPVSHRISRLCAAVKSTFPGSDCCTRNQLYETHPTSVSVVLFLALGLHQRAGS</sequence>
<dbReference type="SUPFAM" id="SSF53098">
    <property type="entry name" value="Ribonuclease H-like"/>
    <property type="match status" value="1"/>
</dbReference>
<keyword evidence="3" id="KW-1185">Reference proteome</keyword>
<evidence type="ECO:0000313" key="2">
    <source>
        <dbReference type="EMBL" id="ATB44953.1"/>
    </source>
</evidence>
<organism evidence="2 3">
    <name type="scientific">Corallococcus macrosporus DSM 14697</name>
    <dbReference type="NCBI Taxonomy" id="1189310"/>
    <lineage>
        <taxon>Bacteria</taxon>
        <taxon>Pseudomonadati</taxon>
        <taxon>Myxococcota</taxon>
        <taxon>Myxococcia</taxon>
        <taxon>Myxococcales</taxon>
        <taxon>Cystobacterineae</taxon>
        <taxon>Myxococcaceae</taxon>
        <taxon>Corallococcus</taxon>
    </lineage>
</organism>
<gene>
    <name evidence="2" type="ORF">MYMAC_000536</name>
</gene>
<reference evidence="2 3" key="1">
    <citation type="submission" date="2017-06" db="EMBL/GenBank/DDBJ databases">
        <title>Sequencing and comparative analysis of myxobacterial genomes.</title>
        <authorList>
            <person name="Rupp O."/>
            <person name="Goesmann A."/>
            <person name="Sogaard-Andersen L."/>
        </authorList>
    </citation>
    <scope>NUCLEOTIDE SEQUENCE [LARGE SCALE GENOMIC DNA]</scope>
    <source>
        <strain evidence="2 3">DSM 14697</strain>
    </source>
</reference>